<dbReference type="Pfam" id="PF01636">
    <property type="entry name" value="APH"/>
    <property type="match status" value="1"/>
</dbReference>
<dbReference type="EMBL" id="VLKP01000008">
    <property type="protein sequence ID" value="TWI09482.1"/>
    <property type="molecule type" value="Genomic_DNA"/>
</dbReference>
<proteinExistence type="predicted"/>
<name>A0A562LPD8_9GAMM</name>
<dbReference type="PANTHER" id="PTHR33540:SF1">
    <property type="entry name" value="N-ACETYLMURAMATE_N-ACETYLGLUCOSAMINE KINASE"/>
    <property type="match status" value="1"/>
</dbReference>
<feature type="domain" description="Aminoglycoside phosphotransferase" evidence="3">
    <location>
        <begin position="33"/>
        <end position="268"/>
    </location>
</feature>
<dbReference type="OrthoDB" id="9809275at2"/>
<sequence>MSHTDSAPIARDTARLDWACTVTGDANFDLHRASMDAGFRSYWRGAVAPGSMPGTNAASVIVMDSPPDKEDVRPWLRVRDLLQSGGVRVPNVLARDEDAGFLLLEDLGADTYLHVIGLHNADALFDDAITQLLKLQAIPCPPGLPVYDEALLARELRLFDGWYLGHHLGLSLDCGDMDRLDLVYRRLIDVALAQPQVLVHRDFMPRNLMPVANGPAVLDFQDAVRGPIAYDALSLFKDAFLSWPEAKVDGWLDHYHARATAAGLPVPDRARFRRDADWIGVQRHLKVIGIFARLWHRDGKPKYLADVPRFFTYLDAVLPRYPELAPLAEVIEQRVKPALVELARGQEGMGG</sequence>
<evidence type="ECO:0000256" key="1">
    <source>
        <dbReference type="ARBA" id="ARBA00022741"/>
    </source>
</evidence>
<dbReference type="SUPFAM" id="SSF56112">
    <property type="entry name" value="Protein kinase-like (PK-like)"/>
    <property type="match status" value="1"/>
</dbReference>
<dbReference type="InterPro" id="IPR002575">
    <property type="entry name" value="Aminoglycoside_PTrfase"/>
</dbReference>
<evidence type="ECO:0000256" key="2">
    <source>
        <dbReference type="ARBA" id="ARBA00022840"/>
    </source>
</evidence>
<keyword evidence="5" id="KW-1185">Reference proteome</keyword>
<accession>A0A562LPD8</accession>
<dbReference type="RefSeq" id="WP_144815376.1">
    <property type="nucleotide sequence ID" value="NZ_VLKP01000008.1"/>
</dbReference>
<dbReference type="PANTHER" id="PTHR33540">
    <property type="entry name" value="TRNA THREONYLCARBAMOYLADENOSINE BIOSYNTHESIS PROTEIN TSAE"/>
    <property type="match status" value="1"/>
</dbReference>
<dbReference type="Proteomes" id="UP000316471">
    <property type="component" value="Unassembled WGS sequence"/>
</dbReference>
<comment type="caution">
    <text evidence="4">The sequence shown here is derived from an EMBL/GenBank/DDBJ whole genome shotgun (WGS) entry which is preliminary data.</text>
</comment>
<reference evidence="4 5" key="1">
    <citation type="journal article" date="2015" name="Stand. Genomic Sci.">
        <title>Genomic Encyclopedia of Bacterial and Archaeal Type Strains, Phase III: the genomes of soil and plant-associated and newly described type strains.</title>
        <authorList>
            <person name="Whitman W.B."/>
            <person name="Woyke T."/>
            <person name="Klenk H.P."/>
            <person name="Zhou Y."/>
            <person name="Lilburn T.G."/>
            <person name="Beck B.J."/>
            <person name="De Vos P."/>
            <person name="Vandamme P."/>
            <person name="Eisen J.A."/>
            <person name="Garrity G."/>
            <person name="Hugenholtz P."/>
            <person name="Kyrpides N.C."/>
        </authorList>
    </citation>
    <scope>NUCLEOTIDE SEQUENCE [LARGE SCALE GENOMIC DNA]</scope>
    <source>
        <strain evidence="4 5">CGMCC 1.10136</strain>
    </source>
</reference>
<dbReference type="AlphaFoldDB" id="A0A562LPD8"/>
<dbReference type="Gene3D" id="3.30.200.20">
    <property type="entry name" value="Phosphorylase Kinase, domain 1"/>
    <property type="match status" value="1"/>
</dbReference>
<evidence type="ECO:0000313" key="4">
    <source>
        <dbReference type="EMBL" id="TWI09482.1"/>
    </source>
</evidence>
<evidence type="ECO:0000313" key="5">
    <source>
        <dbReference type="Proteomes" id="UP000316471"/>
    </source>
</evidence>
<gene>
    <name evidence="4" type="ORF">IP93_02099</name>
</gene>
<keyword evidence="1" id="KW-0547">Nucleotide-binding</keyword>
<keyword evidence="2" id="KW-0067">ATP-binding</keyword>
<organism evidence="4 5">
    <name type="scientific">Aerolutibacter ruishenii</name>
    <dbReference type="NCBI Taxonomy" id="686800"/>
    <lineage>
        <taxon>Bacteria</taxon>
        <taxon>Pseudomonadati</taxon>
        <taxon>Pseudomonadota</taxon>
        <taxon>Gammaproteobacteria</taxon>
        <taxon>Lysobacterales</taxon>
        <taxon>Lysobacteraceae</taxon>
        <taxon>Aerolutibacter</taxon>
    </lineage>
</organism>
<dbReference type="Gene3D" id="3.90.1200.10">
    <property type="match status" value="1"/>
</dbReference>
<dbReference type="GO" id="GO:0005524">
    <property type="term" value="F:ATP binding"/>
    <property type="evidence" value="ECO:0007669"/>
    <property type="project" value="UniProtKB-KW"/>
</dbReference>
<evidence type="ECO:0000259" key="3">
    <source>
        <dbReference type="Pfam" id="PF01636"/>
    </source>
</evidence>
<protein>
    <recommendedName>
        <fullName evidence="3">Aminoglycoside phosphotransferase domain-containing protein</fullName>
    </recommendedName>
</protein>
<dbReference type="InterPro" id="IPR011009">
    <property type="entry name" value="Kinase-like_dom_sf"/>
</dbReference>